<evidence type="ECO:0000313" key="2">
    <source>
        <dbReference type="Proteomes" id="UP000432089"/>
    </source>
</evidence>
<reference evidence="1 2" key="1">
    <citation type="submission" date="2019-09" db="EMBL/GenBank/DDBJ databases">
        <title>YIM 132180 draft genome.</title>
        <authorList>
            <person name="Zhang K."/>
        </authorList>
    </citation>
    <scope>NUCLEOTIDE SEQUENCE [LARGE SCALE GENOMIC DNA]</scope>
    <source>
        <strain evidence="1 2">YIM 132180</strain>
    </source>
</reference>
<dbReference type="RefSeq" id="WP_150968837.1">
    <property type="nucleotide sequence ID" value="NZ_VZDO01000004.1"/>
</dbReference>
<name>A0A7V7PQT4_9HYPH</name>
<evidence type="ECO:0000313" key="1">
    <source>
        <dbReference type="EMBL" id="KAB0680685.1"/>
    </source>
</evidence>
<sequence length="236" mass="24856">MPVVSIGSAKSAGSSTLTLTLASAAAAAGVPVLVIDAANDGDLVTWAGKQGRPDCVEVVRADKPVKLDALVREGLDRRTLVLIDAGTRPETLRAAARLAETVLIPVRFSPLSAYAATTTDLFLSAETKNSGKRQAFVATAIAQIPSRIARAVEAQLDMRPTERLPVGLAQRAAYEAPFMYGGTIFTLGERQAPGLRRAQEEAVAVASELNVLQRPGAKLAARIAETVMADRQQRAA</sequence>
<protein>
    <submittedName>
        <fullName evidence="1">Chromosome partitioning protein ParA</fullName>
    </submittedName>
</protein>
<proteinExistence type="predicted"/>
<organism evidence="1 2">
    <name type="scientific">Plantimonas leprariae</name>
    <dbReference type="NCBI Taxonomy" id="2615207"/>
    <lineage>
        <taxon>Bacteria</taxon>
        <taxon>Pseudomonadati</taxon>
        <taxon>Pseudomonadota</taxon>
        <taxon>Alphaproteobacteria</taxon>
        <taxon>Hyphomicrobiales</taxon>
        <taxon>Aurantimonadaceae</taxon>
        <taxon>Plantimonas</taxon>
    </lineage>
</organism>
<gene>
    <name evidence="1" type="ORF">F6X38_06665</name>
</gene>
<accession>A0A7V7PQT4</accession>
<dbReference type="Gene3D" id="3.40.50.300">
    <property type="entry name" value="P-loop containing nucleotide triphosphate hydrolases"/>
    <property type="match status" value="1"/>
</dbReference>
<dbReference type="AlphaFoldDB" id="A0A7V7PQT4"/>
<dbReference type="EMBL" id="VZDO01000004">
    <property type="protein sequence ID" value="KAB0680685.1"/>
    <property type="molecule type" value="Genomic_DNA"/>
</dbReference>
<dbReference type="InterPro" id="IPR027417">
    <property type="entry name" value="P-loop_NTPase"/>
</dbReference>
<dbReference type="Proteomes" id="UP000432089">
    <property type="component" value="Unassembled WGS sequence"/>
</dbReference>
<keyword evidence="2" id="KW-1185">Reference proteome</keyword>
<comment type="caution">
    <text evidence="1">The sequence shown here is derived from an EMBL/GenBank/DDBJ whole genome shotgun (WGS) entry which is preliminary data.</text>
</comment>
<dbReference type="SUPFAM" id="SSF52540">
    <property type="entry name" value="P-loop containing nucleoside triphosphate hydrolases"/>
    <property type="match status" value="1"/>
</dbReference>